<dbReference type="PROSITE" id="PS50043">
    <property type="entry name" value="HTH_LUXR_2"/>
    <property type="match status" value="1"/>
</dbReference>
<reference evidence="8" key="1">
    <citation type="journal article" date="2014" name="Int. J. Syst. Evol. Microbiol.">
        <title>Complete genome sequence of Corynebacterium casei LMG S-19264T (=DSM 44701T), isolated from a smear-ripened cheese.</title>
        <authorList>
            <consortium name="US DOE Joint Genome Institute (JGI-PGF)"/>
            <person name="Walter F."/>
            <person name="Albersmeier A."/>
            <person name="Kalinowski J."/>
            <person name="Ruckert C."/>
        </authorList>
    </citation>
    <scope>NUCLEOTIDE SEQUENCE</scope>
    <source>
        <strain evidence="8">CGMCC 1.12987</strain>
    </source>
</reference>
<dbReference type="Pfam" id="PF00072">
    <property type="entry name" value="Response_reg"/>
    <property type="match status" value="1"/>
</dbReference>
<keyword evidence="4" id="KW-0804">Transcription</keyword>
<gene>
    <name evidence="8" type="ORF">GCM10010916_16050</name>
</gene>
<dbReference type="SUPFAM" id="SSF46894">
    <property type="entry name" value="C-terminal effector domain of the bipartite response regulators"/>
    <property type="match status" value="1"/>
</dbReference>
<dbReference type="Gene3D" id="3.40.50.2300">
    <property type="match status" value="1"/>
</dbReference>
<evidence type="ECO:0000259" key="6">
    <source>
        <dbReference type="PROSITE" id="PS50043"/>
    </source>
</evidence>
<keyword evidence="2" id="KW-0805">Transcription regulation</keyword>
<feature type="domain" description="Response regulatory" evidence="7">
    <location>
        <begin position="11"/>
        <end position="127"/>
    </location>
</feature>
<evidence type="ECO:0000259" key="7">
    <source>
        <dbReference type="PROSITE" id="PS50110"/>
    </source>
</evidence>
<dbReference type="PROSITE" id="PS50110">
    <property type="entry name" value="RESPONSE_REGULATORY"/>
    <property type="match status" value="1"/>
</dbReference>
<protein>
    <submittedName>
        <fullName evidence="8">DNA-binding response regulator</fullName>
    </submittedName>
</protein>
<dbReference type="InterPro" id="IPR011006">
    <property type="entry name" value="CheY-like_superfamily"/>
</dbReference>
<keyword evidence="3 8" id="KW-0238">DNA-binding</keyword>
<proteinExistence type="predicted"/>
<feature type="modified residue" description="4-aspartylphosphate" evidence="5">
    <location>
        <position position="62"/>
    </location>
</feature>
<dbReference type="InterPro" id="IPR039420">
    <property type="entry name" value="WalR-like"/>
</dbReference>
<evidence type="ECO:0000313" key="8">
    <source>
        <dbReference type="EMBL" id="GGF99575.1"/>
    </source>
</evidence>
<reference evidence="8" key="2">
    <citation type="submission" date="2020-09" db="EMBL/GenBank/DDBJ databases">
        <authorList>
            <person name="Sun Q."/>
            <person name="Zhou Y."/>
        </authorList>
    </citation>
    <scope>NUCLEOTIDE SEQUENCE</scope>
    <source>
        <strain evidence="8">CGMCC 1.12987</strain>
    </source>
</reference>
<evidence type="ECO:0000313" key="9">
    <source>
        <dbReference type="Proteomes" id="UP000644756"/>
    </source>
</evidence>
<dbReference type="PROSITE" id="PS00622">
    <property type="entry name" value="HTH_LUXR_1"/>
    <property type="match status" value="1"/>
</dbReference>
<organism evidence="8 9">
    <name type="scientific">Paenibacillus abyssi</name>
    <dbReference type="NCBI Taxonomy" id="1340531"/>
    <lineage>
        <taxon>Bacteria</taxon>
        <taxon>Bacillati</taxon>
        <taxon>Bacillota</taxon>
        <taxon>Bacilli</taxon>
        <taxon>Bacillales</taxon>
        <taxon>Paenibacillaceae</taxon>
        <taxon>Paenibacillus</taxon>
    </lineage>
</organism>
<dbReference type="SMART" id="SM00448">
    <property type="entry name" value="REC"/>
    <property type="match status" value="1"/>
</dbReference>
<name>A0A917CVE7_9BACL</name>
<dbReference type="CDD" id="cd06170">
    <property type="entry name" value="LuxR_C_like"/>
    <property type="match status" value="1"/>
</dbReference>
<sequence length="232" mass="25691">MSKSDHDHVFKVLLVDDHPHGRDGMRTILEVDPVFEVAGEATSGEEAIAMADRLMPDLILMDINMPGMGGLEATRRIKTRVPYVKIVMVTVSDDITHLFEALKRGAQGYLLKNLTPSSWLEYLRAIAVDEAPMSKELAFRILQEFSPGMQASSPKMAQGAAPSPGNPLTSREREILGRVALGESNREIASSFSLSEHTVKNHLKNILQKLHLENRVQLTRYALEQGLLPPEG</sequence>
<evidence type="ECO:0000256" key="3">
    <source>
        <dbReference type="ARBA" id="ARBA00023125"/>
    </source>
</evidence>
<dbReference type="InterPro" id="IPR001789">
    <property type="entry name" value="Sig_transdc_resp-reg_receiver"/>
</dbReference>
<dbReference type="CDD" id="cd17535">
    <property type="entry name" value="REC_NarL-like"/>
    <property type="match status" value="1"/>
</dbReference>
<dbReference type="EMBL" id="BMGR01000004">
    <property type="protein sequence ID" value="GGF99575.1"/>
    <property type="molecule type" value="Genomic_DNA"/>
</dbReference>
<evidence type="ECO:0000256" key="2">
    <source>
        <dbReference type="ARBA" id="ARBA00023015"/>
    </source>
</evidence>
<keyword evidence="1 5" id="KW-0597">Phosphoprotein</keyword>
<evidence type="ECO:0000256" key="5">
    <source>
        <dbReference type="PROSITE-ProRule" id="PRU00169"/>
    </source>
</evidence>
<keyword evidence="9" id="KW-1185">Reference proteome</keyword>
<dbReference type="SMART" id="SM00421">
    <property type="entry name" value="HTH_LUXR"/>
    <property type="match status" value="1"/>
</dbReference>
<dbReference type="GO" id="GO:0000160">
    <property type="term" value="P:phosphorelay signal transduction system"/>
    <property type="evidence" value="ECO:0007669"/>
    <property type="project" value="InterPro"/>
</dbReference>
<evidence type="ECO:0000256" key="1">
    <source>
        <dbReference type="ARBA" id="ARBA00022553"/>
    </source>
</evidence>
<comment type="caution">
    <text evidence="8">The sequence shown here is derived from an EMBL/GenBank/DDBJ whole genome shotgun (WGS) entry which is preliminary data.</text>
</comment>
<dbReference type="GO" id="GO:0003677">
    <property type="term" value="F:DNA binding"/>
    <property type="evidence" value="ECO:0007669"/>
    <property type="project" value="UniProtKB-KW"/>
</dbReference>
<evidence type="ECO:0000256" key="4">
    <source>
        <dbReference type="ARBA" id="ARBA00023163"/>
    </source>
</evidence>
<feature type="domain" description="HTH luxR-type" evidence="6">
    <location>
        <begin position="161"/>
        <end position="226"/>
    </location>
</feature>
<dbReference type="Proteomes" id="UP000644756">
    <property type="component" value="Unassembled WGS sequence"/>
</dbReference>
<dbReference type="SUPFAM" id="SSF52172">
    <property type="entry name" value="CheY-like"/>
    <property type="match status" value="1"/>
</dbReference>
<dbReference type="AlphaFoldDB" id="A0A917CVE7"/>
<dbReference type="InterPro" id="IPR000792">
    <property type="entry name" value="Tscrpt_reg_LuxR_C"/>
</dbReference>
<dbReference type="PANTHER" id="PTHR43214:SF43">
    <property type="entry name" value="TWO-COMPONENT RESPONSE REGULATOR"/>
    <property type="match status" value="1"/>
</dbReference>
<dbReference type="Pfam" id="PF00196">
    <property type="entry name" value="GerE"/>
    <property type="match status" value="1"/>
</dbReference>
<accession>A0A917CVE7</accession>
<dbReference type="GO" id="GO:0006355">
    <property type="term" value="P:regulation of DNA-templated transcription"/>
    <property type="evidence" value="ECO:0007669"/>
    <property type="project" value="InterPro"/>
</dbReference>
<dbReference type="RefSeq" id="WP_188530534.1">
    <property type="nucleotide sequence ID" value="NZ_BMGR01000004.1"/>
</dbReference>
<dbReference type="InterPro" id="IPR016032">
    <property type="entry name" value="Sig_transdc_resp-reg_C-effctor"/>
</dbReference>
<dbReference type="PRINTS" id="PR00038">
    <property type="entry name" value="HTHLUXR"/>
</dbReference>
<dbReference type="PANTHER" id="PTHR43214">
    <property type="entry name" value="TWO-COMPONENT RESPONSE REGULATOR"/>
    <property type="match status" value="1"/>
</dbReference>
<dbReference type="InterPro" id="IPR058245">
    <property type="entry name" value="NreC/VraR/RcsB-like_REC"/>
</dbReference>